<evidence type="ECO:0000256" key="4">
    <source>
        <dbReference type="ARBA" id="ARBA00022737"/>
    </source>
</evidence>
<comment type="similarity">
    <text evidence="7">Belongs to the transferase hexapeptide repeat family. LpxD subfamily.</text>
</comment>
<dbReference type="Gene3D" id="2.160.10.10">
    <property type="entry name" value="Hexapeptide repeat proteins"/>
    <property type="match status" value="1"/>
</dbReference>
<dbReference type="NCBIfam" id="TIGR01853">
    <property type="entry name" value="lipid_A_lpxD"/>
    <property type="match status" value="1"/>
</dbReference>
<dbReference type="Pfam" id="PF00132">
    <property type="entry name" value="Hexapep"/>
    <property type="match status" value="2"/>
</dbReference>
<dbReference type="AlphaFoldDB" id="A0A2T5J1J6"/>
<organism evidence="9 10">
    <name type="scientific">Agitococcus lubricus</name>
    <dbReference type="NCBI Taxonomy" id="1077255"/>
    <lineage>
        <taxon>Bacteria</taxon>
        <taxon>Pseudomonadati</taxon>
        <taxon>Pseudomonadota</taxon>
        <taxon>Gammaproteobacteria</taxon>
        <taxon>Moraxellales</taxon>
        <taxon>Moraxellaceae</taxon>
        <taxon>Agitococcus</taxon>
    </lineage>
</organism>
<name>A0A2T5J1J6_9GAMM</name>
<keyword evidence="4 7" id="KW-0677">Repeat</keyword>
<dbReference type="GO" id="GO:0016020">
    <property type="term" value="C:membrane"/>
    <property type="evidence" value="ECO:0007669"/>
    <property type="project" value="GOC"/>
</dbReference>
<evidence type="ECO:0000313" key="10">
    <source>
        <dbReference type="Proteomes" id="UP000244223"/>
    </source>
</evidence>
<evidence type="ECO:0000259" key="8">
    <source>
        <dbReference type="Pfam" id="PF04613"/>
    </source>
</evidence>
<dbReference type="Gene3D" id="1.20.5.170">
    <property type="match status" value="1"/>
</dbReference>
<dbReference type="PANTHER" id="PTHR43378:SF2">
    <property type="entry name" value="UDP-3-O-ACYLGLUCOSAMINE N-ACYLTRANSFERASE 1, MITOCHONDRIAL-RELATED"/>
    <property type="match status" value="1"/>
</dbReference>
<dbReference type="InterPro" id="IPR001451">
    <property type="entry name" value="Hexapep"/>
</dbReference>
<dbReference type="PANTHER" id="PTHR43378">
    <property type="entry name" value="UDP-3-O-ACYLGLUCOSAMINE N-ACYLTRANSFERASE"/>
    <property type="match status" value="1"/>
</dbReference>
<dbReference type="InterPro" id="IPR018357">
    <property type="entry name" value="Hexapep_transf_CS"/>
</dbReference>
<protein>
    <recommendedName>
        <fullName evidence="7">UDP-3-O-acylglucosamine N-acyltransferase</fullName>
        <ecNumber evidence="7">2.3.1.191</ecNumber>
    </recommendedName>
</protein>
<keyword evidence="2 7" id="KW-0441">Lipid A biosynthesis</keyword>
<dbReference type="GO" id="GO:0016410">
    <property type="term" value="F:N-acyltransferase activity"/>
    <property type="evidence" value="ECO:0007669"/>
    <property type="project" value="InterPro"/>
</dbReference>
<keyword evidence="5 7" id="KW-0443">Lipid metabolism</keyword>
<evidence type="ECO:0000313" key="9">
    <source>
        <dbReference type="EMBL" id="PTQ90316.1"/>
    </source>
</evidence>
<dbReference type="InterPro" id="IPR011004">
    <property type="entry name" value="Trimer_LpxA-like_sf"/>
</dbReference>
<dbReference type="OrthoDB" id="9788080at2"/>
<comment type="subunit">
    <text evidence="7">Homotrimer.</text>
</comment>
<keyword evidence="1 7" id="KW-0444">Lipid biosynthesis</keyword>
<dbReference type="HAMAP" id="MF_00523">
    <property type="entry name" value="LpxD"/>
    <property type="match status" value="1"/>
</dbReference>
<dbReference type="InterPro" id="IPR007691">
    <property type="entry name" value="LpxD"/>
</dbReference>
<feature type="active site" description="Proton acceptor" evidence="7">
    <location>
        <position position="239"/>
    </location>
</feature>
<dbReference type="SUPFAM" id="SSF51161">
    <property type="entry name" value="Trimeric LpxA-like enzymes"/>
    <property type="match status" value="1"/>
</dbReference>
<gene>
    <name evidence="7" type="primary">lpxD</name>
    <name evidence="9" type="ORF">C8N29_10369</name>
</gene>
<dbReference type="RefSeq" id="WP_107864763.1">
    <property type="nucleotide sequence ID" value="NZ_QAON01000003.1"/>
</dbReference>
<dbReference type="Proteomes" id="UP000244223">
    <property type="component" value="Unassembled WGS sequence"/>
</dbReference>
<reference evidence="9 10" key="1">
    <citation type="submission" date="2018-04" db="EMBL/GenBank/DDBJ databases">
        <title>Genomic Encyclopedia of Archaeal and Bacterial Type Strains, Phase II (KMG-II): from individual species to whole genera.</title>
        <authorList>
            <person name="Goeker M."/>
        </authorList>
    </citation>
    <scope>NUCLEOTIDE SEQUENCE [LARGE SCALE GENOMIC DNA]</scope>
    <source>
        <strain evidence="9 10">DSM 5822</strain>
    </source>
</reference>
<keyword evidence="3 7" id="KW-0808">Transferase</keyword>
<dbReference type="EMBL" id="QAON01000003">
    <property type="protein sequence ID" value="PTQ90316.1"/>
    <property type="molecule type" value="Genomic_DNA"/>
</dbReference>
<keyword evidence="6 7" id="KW-0012">Acyltransferase</keyword>
<comment type="function">
    <text evidence="7">Catalyzes the N-acylation of UDP-3-O-acylglucosamine using 3-hydroxyacyl-ACP as the acyl donor. Is involved in the biosynthesis of lipid A, a phosphorylated glycolipid that anchors the lipopolysaccharide to the outer membrane of the cell.</text>
</comment>
<dbReference type="GO" id="GO:0009245">
    <property type="term" value="P:lipid A biosynthetic process"/>
    <property type="evidence" value="ECO:0007669"/>
    <property type="project" value="UniProtKB-UniRule"/>
</dbReference>
<proteinExistence type="inferred from homology"/>
<accession>A0A2T5J1J6</accession>
<dbReference type="CDD" id="cd03352">
    <property type="entry name" value="LbH_LpxD"/>
    <property type="match status" value="1"/>
</dbReference>
<feature type="domain" description="UDP-3-O-[3-hydroxymyristoyl] glucosamine N-acyltransferase non-repeat region" evidence="8">
    <location>
        <begin position="24"/>
        <end position="88"/>
    </location>
</feature>
<evidence type="ECO:0000256" key="3">
    <source>
        <dbReference type="ARBA" id="ARBA00022679"/>
    </source>
</evidence>
<keyword evidence="10" id="KW-1185">Reference proteome</keyword>
<evidence type="ECO:0000256" key="6">
    <source>
        <dbReference type="ARBA" id="ARBA00023315"/>
    </source>
</evidence>
<dbReference type="GO" id="GO:0103118">
    <property type="term" value="F:UDP-3-O-[(3R)-3-hydroxyacyl]-glucosamine N-acyltransferase activity"/>
    <property type="evidence" value="ECO:0007669"/>
    <property type="project" value="UniProtKB-EC"/>
</dbReference>
<evidence type="ECO:0000256" key="1">
    <source>
        <dbReference type="ARBA" id="ARBA00022516"/>
    </source>
</evidence>
<dbReference type="Gene3D" id="3.40.1390.10">
    <property type="entry name" value="MurE/MurF, N-terminal domain"/>
    <property type="match status" value="1"/>
</dbReference>
<evidence type="ECO:0000256" key="5">
    <source>
        <dbReference type="ARBA" id="ARBA00023098"/>
    </source>
</evidence>
<comment type="catalytic activity">
    <reaction evidence="7">
        <text>a UDP-3-O-[(3R)-3-hydroxyacyl]-alpha-D-glucosamine + a (3R)-hydroxyacyl-[ACP] = a UDP-2-N,3-O-bis[(3R)-3-hydroxyacyl]-alpha-D-glucosamine + holo-[ACP] + H(+)</text>
        <dbReference type="Rhea" id="RHEA:53836"/>
        <dbReference type="Rhea" id="RHEA-COMP:9685"/>
        <dbReference type="Rhea" id="RHEA-COMP:9945"/>
        <dbReference type="ChEBI" id="CHEBI:15378"/>
        <dbReference type="ChEBI" id="CHEBI:64479"/>
        <dbReference type="ChEBI" id="CHEBI:78827"/>
        <dbReference type="ChEBI" id="CHEBI:137740"/>
        <dbReference type="ChEBI" id="CHEBI:137748"/>
        <dbReference type="EC" id="2.3.1.191"/>
    </reaction>
</comment>
<evidence type="ECO:0000256" key="7">
    <source>
        <dbReference type="HAMAP-Rule" id="MF_00523"/>
    </source>
</evidence>
<evidence type="ECO:0000256" key="2">
    <source>
        <dbReference type="ARBA" id="ARBA00022556"/>
    </source>
</evidence>
<dbReference type="Pfam" id="PF04613">
    <property type="entry name" value="LpxD"/>
    <property type="match status" value="1"/>
</dbReference>
<dbReference type="InterPro" id="IPR020573">
    <property type="entry name" value="UDP_GlcNAc_AcTrfase_non-rep"/>
</dbReference>
<comment type="pathway">
    <text evidence="7">Bacterial outer membrane biogenesis; LPS lipid A biosynthesis.</text>
</comment>
<sequence length="347" mass="36299">MTTWTLARIAELVGGVVQGNPEYSIHGLATLKSAQAHQLSFLANPLYKSALLSTQAGAVLLSADDASTYQGQALIVKSPYAAYAQLTHYFDRTPTPTVGIHPQAIIAASATIDPTACIAAGAVIGEDAVIGAGTMIESGAVVGARVTMGNQCRIRANAVIHHDCLLGNRVTIHSGAVIGDDGFGFAPHQGRWHKIAQIGRVVLHDDVDIGSNTTIDRGALDDTIIHQGAIIDNQVQIAHNVEIGAHTAIAACCGISGSSKIGAHCVLAGGVGLVGHIEICDKVHITGMTMITKSITKAGSYSSGTAFDSTDNWKKMAVRLKKLDDMAKRVRELETLVKQLTANQSSV</sequence>
<dbReference type="PROSITE" id="PS00101">
    <property type="entry name" value="HEXAPEP_TRANSFERASES"/>
    <property type="match status" value="1"/>
</dbReference>
<dbReference type="UniPathway" id="UPA00973"/>
<dbReference type="NCBIfam" id="NF002060">
    <property type="entry name" value="PRK00892.1"/>
    <property type="match status" value="1"/>
</dbReference>
<dbReference type="EC" id="2.3.1.191" evidence="7"/>
<comment type="caution">
    <text evidence="9">The sequence shown here is derived from an EMBL/GenBank/DDBJ whole genome shotgun (WGS) entry which is preliminary data.</text>
</comment>